<dbReference type="GO" id="GO:0008270">
    <property type="term" value="F:zinc ion binding"/>
    <property type="evidence" value="ECO:0007669"/>
    <property type="project" value="UniProtKB-KW"/>
</dbReference>
<evidence type="ECO:0000313" key="5">
    <source>
        <dbReference type="Proteomes" id="UP000192257"/>
    </source>
</evidence>
<keyword evidence="1" id="KW-0863">Zinc-finger</keyword>
<feature type="compositionally biased region" description="Polar residues" evidence="2">
    <location>
        <begin position="98"/>
        <end position="110"/>
    </location>
</feature>
<dbReference type="AlphaFoldDB" id="A0A1X0NQZ5"/>
<evidence type="ECO:0000256" key="2">
    <source>
        <dbReference type="SAM" id="MobiDB-lite"/>
    </source>
</evidence>
<evidence type="ECO:0000259" key="3">
    <source>
        <dbReference type="PROSITE" id="PS50157"/>
    </source>
</evidence>
<keyword evidence="1" id="KW-0862">Zinc</keyword>
<name>A0A1X0NQZ5_9TRYP</name>
<accession>A0A1X0NQZ5</accession>
<dbReference type="InterPro" id="IPR013087">
    <property type="entry name" value="Znf_C2H2_type"/>
</dbReference>
<keyword evidence="1" id="KW-0479">Metal-binding</keyword>
<dbReference type="RefSeq" id="XP_028880606.1">
    <property type="nucleotide sequence ID" value="XM_029028023.1"/>
</dbReference>
<sequence length="110" mass="12662">MHKAACPVPERKRPRADEPMASEESAFPCEKCDMIARSKTGLRAHIRARHPEDPKRRTSPSAHPTACFTTLRILPPRFWQHWNSRMPQKVPTYPWNPNFASNNTSNLSTK</sequence>
<protein>
    <recommendedName>
        <fullName evidence="3">C2H2-type domain-containing protein</fullName>
    </recommendedName>
</protein>
<comment type="caution">
    <text evidence="4">The sequence shown here is derived from an EMBL/GenBank/DDBJ whole genome shotgun (WGS) entry which is preliminary data.</text>
</comment>
<evidence type="ECO:0000256" key="1">
    <source>
        <dbReference type="PROSITE-ProRule" id="PRU00042"/>
    </source>
</evidence>
<dbReference type="EMBL" id="NBCO01000027">
    <property type="protein sequence ID" value="ORC86540.1"/>
    <property type="molecule type" value="Genomic_DNA"/>
</dbReference>
<gene>
    <name evidence="4" type="ORF">TM35_000271300</name>
</gene>
<feature type="region of interest" description="Disordered" evidence="2">
    <location>
        <begin position="1"/>
        <end position="24"/>
    </location>
</feature>
<keyword evidence="5" id="KW-1185">Reference proteome</keyword>
<feature type="region of interest" description="Disordered" evidence="2">
    <location>
        <begin position="90"/>
        <end position="110"/>
    </location>
</feature>
<evidence type="ECO:0000313" key="4">
    <source>
        <dbReference type="EMBL" id="ORC86540.1"/>
    </source>
</evidence>
<feature type="region of interest" description="Disordered" evidence="2">
    <location>
        <begin position="41"/>
        <end position="66"/>
    </location>
</feature>
<feature type="domain" description="C2H2-type" evidence="3">
    <location>
        <begin position="27"/>
        <end position="54"/>
    </location>
</feature>
<organism evidence="4 5">
    <name type="scientific">Trypanosoma theileri</name>
    <dbReference type="NCBI Taxonomy" id="67003"/>
    <lineage>
        <taxon>Eukaryota</taxon>
        <taxon>Discoba</taxon>
        <taxon>Euglenozoa</taxon>
        <taxon>Kinetoplastea</taxon>
        <taxon>Metakinetoplastina</taxon>
        <taxon>Trypanosomatida</taxon>
        <taxon>Trypanosomatidae</taxon>
        <taxon>Trypanosoma</taxon>
    </lineage>
</organism>
<proteinExistence type="predicted"/>
<dbReference type="Proteomes" id="UP000192257">
    <property type="component" value="Unassembled WGS sequence"/>
</dbReference>
<reference evidence="4 5" key="1">
    <citation type="submission" date="2017-03" db="EMBL/GenBank/DDBJ databases">
        <title>An alternative strategy for trypanosome survival in the mammalian bloodstream revealed through genome and transcriptome analysis of the ubiquitous bovine parasite Trypanosoma (Megatrypanum) theileri.</title>
        <authorList>
            <person name="Kelly S."/>
            <person name="Ivens A."/>
            <person name="Mott A."/>
            <person name="O'Neill E."/>
            <person name="Emms D."/>
            <person name="Macleod O."/>
            <person name="Voorheis P."/>
            <person name="Matthews J."/>
            <person name="Matthews K."/>
            <person name="Carrington M."/>
        </authorList>
    </citation>
    <scope>NUCLEOTIDE SEQUENCE [LARGE SCALE GENOMIC DNA]</scope>
    <source>
        <strain evidence="4">Edinburgh</strain>
    </source>
</reference>
<dbReference type="PROSITE" id="PS50157">
    <property type="entry name" value="ZINC_FINGER_C2H2_2"/>
    <property type="match status" value="1"/>
</dbReference>
<feature type="compositionally biased region" description="Basic and acidic residues" evidence="2">
    <location>
        <begin position="9"/>
        <end position="18"/>
    </location>
</feature>
<dbReference type="GeneID" id="39987803"/>
<dbReference type="VEuPathDB" id="TriTrypDB:TM35_000271300"/>